<proteinExistence type="predicted"/>
<comment type="caution">
    <text evidence="1">The sequence shown here is derived from an EMBL/GenBank/DDBJ whole genome shotgun (WGS) entry which is preliminary data.</text>
</comment>
<dbReference type="EMBL" id="DNAN01000232">
    <property type="protein sequence ID" value="HAW75411.1"/>
    <property type="molecule type" value="Genomic_DNA"/>
</dbReference>
<reference evidence="1 2" key="1">
    <citation type="journal article" date="2018" name="Nat. Biotechnol.">
        <title>A standardized bacterial taxonomy based on genome phylogeny substantially revises the tree of life.</title>
        <authorList>
            <person name="Parks D.H."/>
            <person name="Chuvochina M."/>
            <person name="Waite D.W."/>
            <person name="Rinke C."/>
            <person name="Skarshewski A."/>
            <person name="Chaumeil P.A."/>
            <person name="Hugenholtz P."/>
        </authorList>
    </citation>
    <scope>NUCLEOTIDE SEQUENCE [LARGE SCALE GENOMIC DNA]</scope>
    <source>
        <strain evidence="1">UBA11978</strain>
    </source>
</reference>
<organism evidence="1 2">
    <name type="scientific">Alteromonas australica</name>
    <dbReference type="NCBI Taxonomy" id="589873"/>
    <lineage>
        <taxon>Bacteria</taxon>
        <taxon>Pseudomonadati</taxon>
        <taxon>Pseudomonadota</taxon>
        <taxon>Gammaproteobacteria</taxon>
        <taxon>Alteromonadales</taxon>
        <taxon>Alteromonadaceae</taxon>
        <taxon>Alteromonas/Salinimonas group</taxon>
        <taxon>Alteromonas</taxon>
    </lineage>
</organism>
<accession>A0A350P294</accession>
<dbReference type="Proteomes" id="UP000263517">
    <property type="component" value="Unassembled WGS sequence"/>
</dbReference>
<protein>
    <submittedName>
        <fullName evidence="1">Uncharacterized protein</fullName>
    </submittedName>
</protein>
<name>A0A350P294_9ALTE</name>
<gene>
    <name evidence="1" type="ORF">DCW74_06710</name>
</gene>
<evidence type="ECO:0000313" key="1">
    <source>
        <dbReference type="EMBL" id="HAW75411.1"/>
    </source>
</evidence>
<evidence type="ECO:0000313" key="2">
    <source>
        <dbReference type="Proteomes" id="UP000263517"/>
    </source>
</evidence>
<dbReference type="AlphaFoldDB" id="A0A350P294"/>
<sequence>MRYAVFTNNRKFSEGSGASRFTYWTGSFNSGGRPKVSTKTKSVMKFKSAREAYETAGAFKQLWGYRVKAL</sequence>